<dbReference type="InterPro" id="IPR003812">
    <property type="entry name" value="Fido"/>
</dbReference>
<proteinExistence type="predicted"/>
<reference evidence="2" key="1">
    <citation type="submission" date="2016-12" db="EMBL/GenBank/DDBJ databases">
        <title>Characterization of a Plasmid Isolated from Enterococcus faecalis found in the Fecal Material of a Blue Whale.</title>
        <authorList>
            <person name="McLaughlin R."/>
        </authorList>
    </citation>
    <scope>NUCLEOTIDE SEQUENCE</scope>
    <source>
        <strain evidence="2">3</strain>
        <plasmid evidence="2">pGTC3</plasmid>
    </source>
</reference>
<dbReference type="Proteomes" id="UP000305511">
    <property type="component" value="Unassembled WGS sequence"/>
</dbReference>
<evidence type="ECO:0000313" key="2">
    <source>
        <dbReference type="EMBL" id="ARO46240.1"/>
    </source>
</evidence>
<evidence type="ECO:0000313" key="4">
    <source>
        <dbReference type="Proteomes" id="UP000305511"/>
    </source>
</evidence>
<dbReference type="EMBL" id="KY303941">
    <property type="protein sequence ID" value="ARO46240.1"/>
    <property type="molecule type" value="Genomic_DNA"/>
</dbReference>
<evidence type="ECO:0000313" key="3">
    <source>
        <dbReference type="EMBL" id="TKK84775.1"/>
    </source>
</evidence>
<feature type="domain" description="Fido" evidence="1">
    <location>
        <begin position="66"/>
        <end position="219"/>
    </location>
</feature>
<dbReference type="PROSITE" id="PS51459">
    <property type="entry name" value="FIDO"/>
    <property type="match status" value="1"/>
</dbReference>
<reference evidence="3 4" key="2">
    <citation type="submission" date="2019-02" db="EMBL/GenBank/DDBJ databases">
        <title>Bacteria dissemination in different level of health care in South Africa: the effectiveness of infections prevention and control.</title>
        <authorList>
            <person name="Shobo C."/>
            <person name="Amoako D.G."/>
            <person name="Allam M."/>
            <person name="Ismail A."/>
            <person name="Bester L.A."/>
            <person name="Essack S.Y."/>
        </authorList>
    </citation>
    <scope>NUCLEOTIDE SEQUENCE [LARGE SCALE GENOMIC DNA]</scope>
    <source>
        <strain evidence="3 4">2SIL2</strain>
    </source>
</reference>
<organism evidence="2">
    <name type="scientific">Enterococcus faecalis</name>
    <name type="common">Streptococcus faecalis</name>
    <dbReference type="NCBI Taxonomy" id="1351"/>
    <lineage>
        <taxon>Bacteria</taxon>
        <taxon>Bacillati</taxon>
        <taxon>Bacillota</taxon>
        <taxon>Bacilli</taxon>
        <taxon>Lactobacillales</taxon>
        <taxon>Enterococcaceae</taxon>
        <taxon>Enterococcus</taxon>
    </lineage>
</organism>
<dbReference type="Gene3D" id="1.10.3290.10">
    <property type="entry name" value="Fido-like domain"/>
    <property type="match status" value="1"/>
</dbReference>
<protein>
    <recommendedName>
        <fullName evidence="1">Fido domain-containing protein</fullName>
    </recommendedName>
</protein>
<dbReference type="EMBL" id="SIYF01000230">
    <property type="protein sequence ID" value="TKK84775.1"/>
    <property type="molecule type" value="Genomic_DNA"/>
</dbReference>
<dbReference type="Pfam" id="PF02661">
    <property type="entry name" value="Fic"/>
    <property type="match status" value="1"/>
</dbReference>
<gene>
    <name evidence="3" type="ORF">EY666_10075</name>
</gene>
<dbReference type="InterPro" id="IPR036597">
    <property type="entry name" value="Fido-like_dom_sf"/>
</dbReference>
<geneLocation type="plasmid" evidence="2">
    <name>pGTC3</name>
</geneLocation>
<name>A0A1W6QXN6_ENTFL</name>
<keyword evidence="2" id="KW-0614">Plasmid</keyword>
<evidence type="ECO:0000259" key="1">
    <source>
        <dbReference type="PROSITE" id="PS51459"/>
    </source>
</evidence>
<sequence>MNVMDNTALAKFITSLGSLNNYGSTVLQTKKALDQKSVKPLRQNQDDIAIFTDTLKGIAAVKEIGFNTEGIIAINKQFDSISDEQPNMPGHLRNAYYNSDDQIAIIIDEGSQDAYFPPEVISRADLDNIVNDFEASEKKEEDAWRVFVRISKLQPFQDGNKRTALIAANAAMNTFENENYLTLPFNDLDRVDFTTNLMRYYQAKTPESENEAFKRLLSTLPSKKEREHALREPIEEKQFDRAKTYKIKSQLRKRNIDNR</sequence>
<dbReference type="SUPFAM" id="SSF140931">
    <property type="entry name" value="Fic-like"/>
    <property type="match status" value="1"/>
</dbReference>
<accession>A0A1W6QXN6</accession>
<dbReference type="AlphaFoldDB" id="A0A1W6QXN6"/>